<dbReference type="Proteomes" id="UP000717328">
    <property type="component" value="Unassembled WGS sequence"/>
</dbReference>
<keyword evidence="2" id="KW-1185">Reference proteome</keyword>
<dbReference type="OrthoDB" id="2590620at2759"/>
<name>A0A9P7K2D3_9AGAR</name>
<reference evidence="1" key="2">
    <citation type="submission" date="2021-10" db="EMBL/GenBank/DDBJ databases">
        <title>Phylogenomics reveals ancestral predisposition of the termite-cultivated fungus Termitomyces towards a domesticated lifestyle.</title>
        <authorList>
            <person name="Auxier B."/>
            <person name="Grum-Grzhimaylo A."/>
            <person name="Cardenas M.E."/>
            <person name="Lodge J.D."/>
            <person name="Laessoe T."/>
            <person name="Pedersen O."/>
            <person name="Smith M.E."/>
            <person name="Kuyper T.W."/>
            <person name="Franco-Molano E.A."/>
            <person name="Baroni T.J."/>
            <person name="Aanen D.K."/>
        </authorList>
    </citation>
    <scope>NUCLEOTIDE SEQUENCE</scope>
    <source>
        <strain evidence="1">D49</strain>
    </source>
</reference>
<protein>
    <submittedName>
        <fullName evidence="1">Uncharacterized protein</fullName>
    </submittedName>
</protein>
<evidence type="ECO:0000313" key="1">
    <source>
        <dbReference type="EMBL" id="KAG5634034.1"/>
    </source>
</evidence>
<proteinExistence type="predicted"/>
<comment type="caution">
    <text evidence="1">The sequence shown here is derived from an EMBL/GenBank/DDBJ whole genome shotgun (WGS) entry which is preliminary data.</text>
</comment>
<sequence>MLNKGMELVPFLEAWESRGGSGHSLTGKIEKTIGTLVGSSSLKAKGLQKEQEANSFKLQSAELAEAERLEREAMMRRERAVGHGQFTVTVLLDAHKC</sequence>
<dbReference type="EMBL" id="JABCKI010006701">
    <property type="protein sequence ID" value="KAG5634034.1"/>
    <property type="molecule type" value="Genomic_DNA"/>
</dbReference>
<evidence type="ECO:0000313" key="2">
    <source>
        <dbReference type="Proteomes" id="UP000717328"/>
    </source>
</evidence>
<organism evidence="1 2">
    <name type="scientific">Sphagnurus paluster</name>
    <dbReference type="NCBI Taxonomy" id="117069"/>
    <lineage>
        <taxon>Eukaryota</taxon>
        <taxon>Fungi</taxon>
        <taxon>Dikarya</taxon>
        <taxon>Basidiomycota</taxon>
        <taxon>Agaricomycotina</taxon>
        <taxon>Agaricomycetes</taxon>
        <taxon>Agaricomycetidae</taxon>
        <taxon>Agaricales</taxon>
        <taxon>Tricholomatineae</taxon>
        <taxon>Lyophyllaceae</taxon>
        <taxon>Sphagnurus</taxon>
    </lineage>
</organism>
<gene>
    <name evidence="1" type="ORF">H0H81_003696</name>
</gene>
<dbReference type="AlphaFoldDB" id="A0A9P7K2D3"/>
<reference evidence="1" key="1">
    <citation type="submission" date="2021-02" db="EMBL/GenBank/DDBJ databases">
        <authorList>
            <person name="Nieuwenhuis M."/>
            <person name="Van De Peppel L.J.J."/>
        </authorList>
    </citation>
    <scope>NUCLEOTIDE SEQUENCE</scope>
    <source>
        <strain evidence="1">D49</strain>
    </source>
</reference>
<accession>A0A9P7K2D3</accession>